<dbReference type="InterPro" id="IPR021190">
    <property type="entry name" value="Pept_M10A"/>
</dbReference>
<feature type="binding site" evidence="10">
    <location>
        <position position="221"/>
    </location>
    <ligand>
        <name>Ca(2+)</name>
        <dbReference type="ChEBI" id="CHEBI:29108"/>
        <label>3</label>
    </ligand>
</feature>
<dbReference type="Pfam" id="PF00413">
    <property type="entry name" value="Peptidase_M10"/>
    <property type="match status" value="1"/>
</dbReference>
<dbReference type="PRINTS" id="PR00138">
    <property type="entry name" value="MATRIXIN"/>
</dbReference>
<dbReference type="SUPFAM" id="SSF50923">
    <property type="entry name" value="Hemopexin-like domain"/>
    <property type="match status" value="1"/>
</dbReference>
<feature type="binding site" evidence="9">
    <location>
        <position position="252"/>
    </location>
    <ligand>
        <name>Zn(2+)</name>
        <dbReference type="ChEBI" id="CHEBI:29105"/>
        <label>2</label>
        <note>catalytic</note>
    </ligand>
</feature>
<dbReference type="SUPFAM" id="SSF47090">
    <property type="entry name" value="PGBD-like"/>
    <property type="match status" value="1"/>
</dbReference>
<feature type="binding site" evidence="10">
    <location>
        <position position="212"/>
    </location>
    <ligand>
        <name>Ca(2+)</name>
        <dbReference type="ChEBI" id="CHEBI:29108"/>
        <label>2</label>
    </ligand>
</feature>
<evidence type="ECO:0000256" key="10">
    <source>
        <dbReference type="PIRSR" id="PIRSR621190-2"/>
    </source>
</evidence>
<feature type="active site" evidence="8">
    <location>
        <position position="243"/>
    </location>
</feature>
<feature type="binding site" evidence="10">
    <location>
        <position position="219"/>
    </location>
    <ligand>
        <name>Ca(2+)</name>
        <dbReference type="ChEBI" id="CHEBI:29108"/>
        <label>1</label>
    </ligand>
</feature>
<feature type="binding site" evidence="10">
    <location>
        <position position="319"/>
    </location>
    <ligand>
        <name>Ca(2+)</name>
        <dbReference type="ChEBI" id="CHEBI:29108"/>
        <label>4</label>
    </ligand>
</feature>
<dbReference type="OrthoDB" id="406838at2759"/>
<sequence length="542" mass="61753">MFVMHVIYISICFCWVTTMAVPTYKVIFHHDDKLINQTENWLRKYGYLDASTYGNVPRKEDFRQAILDMRRFHGIPVTDEIDHEMIRIMNMPRCGFPDTVEGIVRFHRNGSANHYERYKRYSLFDTKWTTNITYGFVNFSPDLSSDDQRETFSRAINDWTAVANINIREVANGTQSDIAVLFANGSHDDGNDFDGIGGTFAHAFWPDQSPLGGDVHFDDDETFSTIDIPGVYVVNLYHISLHELGHSLGIDHSSVPDAVMFPVYRGFDDQIRLARDDIAAIQSLYGARDSYKLPPDIEDGQVVTPEIGDGQSACSITFDAIVRTSFHIYFFKDYRTWQTDLNFEPKNYVSKIESLWQRGPTFVDAAFTKKDNSTVLLSGDSRWEYFANSFTLKPGFPKRNDDIGIPSSIDAAVYIAYFDELVLFKGGSNWTLHRETLHVQERKLNATQLKVPTPINAAFSTKDKVYFLTGDTDYFLFDAFPFQPVIGNPRNFNEEIANKLCEWCNTLDPVERNEDDNGSNANGSKIHVHVALSGLFIALLAY</sequence>
<feature type="binding site" evidence="10">
    <location>
        <position position="218"/>
    </location>
    <ligand>
        <name>Ca(2+)</name>
        <dbReference type="ChEBI" id="CHEBI:29108"/>
        <label>3</label>
    </ligand>
</feature>
<comment type="similarity">
    <text evidence="1">Belongs to the peptidase M10A family.</text>
</comment>
<accession>A0A9Q1CCQ1</accession>
<dbReference type="Gene3D" id="2.110.10.10">
    <property type="entry name" value="Hemopexin-like domain"/>
    <property type="match status" value="1"/>
</dbReference>
<dbReference type="InterPro" id="IPR024079">
    <property type="entry name" value="MetalloPept_cat_dom_sf"/>
</dbReference>
<dbReference type="InterPro" id="IPR036375">
    <property type="entry name" value="Hemopexin-like_dom_sf"/>
</dbReference>
<feature type="domain" description="Peptidase metallopeptidase" evidence="12">
    <location>
        <begin position="124"/>
        <end position="287"/>
    </location>
</feature>
<dbReference type="PANTHER" id="PTHR10201">
    <property type="entry name" value="MATRIX METALLOPROTEINASE"/>
    <property type="match status" value="1"/>
</dbReference>
<feature type="binding site" evidence="10">
    <location>
        <position position="366"/>
    </location>
    <ligand>
        <name>Ca(2+)</name>
        <dbReference type="ChEBI" id="CHEBI:29108"/>
        <label>5</label>
    </ligand>
</feature>
<dbReference type="InterPro" id="IPR001818">
    <property type="entry name" value="Pept_M10_metallopeptidase"/>
</dbReference>
<evidence type="ECO:0000256" key="6">
    <source>
        <dbReference type="ARBA" id="ARBA00022833"/>
    </source>
</evidence>
<feature type="binding site" evidence="10">
    <location>
        <position position="195"/>
    </location>
    <ligand>
        <name>Ca(2+)</name>
        <dbReference type="ChEBI" id="CHEBI:29108"/>
        <label>3</label>
    </ligand>
</feature>
<evidence type="ECO:0000256" key="2">
    <source>
        <dbReference type="ARBA" id="ARBA00022670"/>
    </source>
</evidence>
<feature type="binding site" evidence="10">
    <location>
        <position position="177"/>
    </location>
    <ligand>
        <name>Ca(2+)</name>
        <dbReference type="ChEBI" id="CHEBI:29108"/>
        <label>2</label>
    </ligand>
</feature>
<comment type="cofactor">
    <cofactor evidence="10">
        <name>Zn(2+)</name>
        <dbReference type="ChEBI" id="CHEBI:29105"/>
    </cofactor>
    <text evidence="10">Binds 2 Zn(2+) ions per subunit.</text>
</comment>
<protein>
    <submittedName>
        <fullName evidence="13">Matrix metalloproteinase-16</fullName>
    </submittedName>
</protein>
<evidence type="ECO:0000256" key="5">
    <source>
        <dbReference type="ARBA" id="ARBA00022801"/>
    </source>
</evidence>
<feature type="binding site" evidence="10">
    <location>
        <position position="142"/>
    </location>
    <ligand>
        <name>Ca(2+)</name>
        <dbReference type="ChEBI" id="CHEBI:29108"/>
        <label>1</label>
    </ligand>
</feature>
<evidence type="ECO:0000256" key="3">
    <source>
        <dbReference type="ARBA" id="ARBA00022723"/>
    </source>
</evidence>
<proteinExistence type="inferred from homology"/>
<feature type="binding site" evidence="10">
    <location>
        <position position="216"/>
    </location>
    <ligand>
        <name>Zn(2+)</name>
        <dbReference type="ChEBI" id="CHEBI:29105"/>
        <label>1</label>
    </ligand>
</feature>
<evidence type="ECO:0000256" key="4">
    <source>
        <dbReference type="ARBA" id="ARBA00022729"/>
    </source>
</evidence>
<feature type="binding site" evidence="10">
    <location>
        <position position="214"/>
    </location>
    <ligand>
        <name>Ca(2+)</name>
        <dbReference type="ChEBI" id="CHEBI:29108"/>
        <label>2</label>
    </ligand>
</feature>
<dbReference type="InterPro" id="IPR018487">
    <property type="entry name" value="Hemopexin-like_repeat"/>
</dbReference>
<feature type="binding site" evidence="10">
    <location>
        <position position="202"/>
    </location>
    <ligand>
        <name>Zn(2+)</name>
        <dbReference type="ChEBI" id="CHEBI:29105"/>
        <label>1</label>
    </ligand>
</feature>
<evidence type="ECO:0000259" key="12">
    <source>
        <dbReference type="SMART" id="SM00235"/>
    </source>
</evidence>
<reference evidence="13" key="1">
    <citation type="submission" date="2021-10" db="EMBL/GenBank/DDBJ databases">
        <title>Tropical sea cucumber genome reveals ecological adaptation and Cuvierian tubules defense mechanism.</title>
        <authorList>
            <person name="Chen T."/>
        </authorList>
    </citation>
    <scope>NUCLEOTIDE SEQUENCE</scope>
    <source>
        <strain evidence="13">Nanhai2018</strain>
        <tissue evidence="13">Muscle</tissue>
    </source>
</reference>
<feature type="signal peptide" evidence="11">
    <location>
        <begin position="1"/>
        <end position="20"/>
    </location>
</feature>
<keyword evidence="5" id="KW-0378">Hydrolase</keyword>
<dbReference type="GO" id="GO:0030198">
    <property type="term" value="P:extracellular matrix organization"/>
    <property type="evidence" value="ECO:0007669"/>
    <property type="project" value="TreeGrafter"/>
</dbReference>
<dbReference type="InterPro" id="IPR033739">
    <property type="entry name" value="M10A_MMP"/>
</dbReference>
<evidence type="ECO:0000313" key="14">
    <source>
        <dbReference type="Proteomes" id="UP001152320"/>
    </source>
</evidence>
<comment type="cofactor">
    <cofactor evidence="10">
        <name>Ca(2+)</name>
        <dbReference type="ChEBI" id="CHEBI:29108"/>
    </cofactor>
    <text evidence="10">Can bind about 5 Ca(2+) ions per subunit.</text>
</comment>
<keyword evidence="10" id="KW-0106">Calcium</keyword>
<dbReference type="AlphaFoldDB" id="A0A9Q1CCQ1"/>
<dbReference type="GO" id="GO:0004222">
    <property type="term" value="F:metalloendopeptidase activity"/>
    <property type="evidence" value="ECO:0007669"/>
    <property type="project" value="InterPro"/>
</dbReference>
<keyword evidence="2" id="KW-0645">Protease</keyword>
<keyword evidence="6 9" id="KW-0862">Zinc</keyword>
<dbReference type="CDD" id="cd04278">
    <property type="entry name" value="ZnMc_MMP"/>
    <property type="match status" value="1"/>
</dbReference>
<feature type="binding site" evidence="10">
    <location>
        <position position="260"/>
    </location>
    <ligand>
        <name>Zn(2+)</name>
        <dbReference type="ChEBI" id="CHEBI:29105"/>
        <label>2</label>
        <note>catalytic</note>
    </ligand>
</feature>
<evidence type="ECO:0000313" key="13">
    <source>
        <dbReference type="EMBL" id="KAJ8042926.1"/>
    </source>
</evidence>
<dbReference type="Gene3D" id="3.40.390.10">
    <property type="entry name" value="Collagenase (Catalytic Domain)"/>
    <property type="match status" value="1"/>
</dbReference>
<dbReference type="PANTHER" id="PTHR10201:SF291">
    <property type="entry name" value="MATRIX METALLOPROTEINASE 1, ISOFORM C-RELATED"/>
    <property type="match status" value="1"/>
</dbReference>
<evidence type="ECO:0000256" key="1">
    <source>
        <dbReference type="ARBA" id="ARBA00010370"/>
    </source>
</evidence>
<keyword evidence="4 11" id="KW-0732">Signal</keyword>
<name>A0A9Q1CCQ1_HOLLE</name>
<dbReference type="SMART" id="SM00235">
    <property type="entry name" value="ZnMc"/>
    <property type="match status" value="1"/>
</dbReference>
<dbReference type="SUPFAM" id="SSF55486">
    <property type="entry name" value="Metalloproteases ('zincins'), catalytic domain"/>
    <property type="match status" value="1"/>
</dbReference>
<dbReference type="InterPro" id="IPR036365">
    <property type="entry name" value="PGBD-like_sf"/>
</dbReference>
<dbReference type="SMART" id="SM00120">
    <property type="entry name" value="HX"/>
    <property type="match status" value="3"/>
</dbReference>
<keyword evidence="14" id="KW-1185">Reference proteome</keyword>
<dbReference type="GO" id="GO:0030574">
    <property type="term" value="P:collagen catabolic process"/>
    <property type="evidence" value="ECO:0007669"/>
    <property type="project" value="TreeGrafter"/>
</dbReference>
<dbReference type="GO" id="GO:0005615">
    <property type="term" value="C:extracellular space"/>
    <property type="evidence" value="ECO:0007669"/>
    <property type="project" value="TreeGrafter"/>
</dbReference>
<keyword evidence="3 9" id="KW-0479">Metal-binding</keyword>
<dbReference type="GO" id="GO:0006508">
    <property type="term" value="P:proteolysis"/>
    <property type="evidence" value="ECO:0007669"/>
    <property type="project" value="UniProtKB-KW"/>
</dbReference>
<feature type="binding site" evidence="10">
    <location>
        <position position="187"/>
    </location>
    <ligand>
        <name>Zn(2+)</name>
        <dbReference type="ChEBI" id="CHEBI:29105"/>
        <label>1</label>
    </ligand>
</feature>
<evidence type="ECO:0000256" key="11">
    <source>
        <dbReference type="SAM" id="SignalP"/>
    </source>
</evidence>
<evidence type="ECO:0000256" key="8">
    <source>
        <dbReference type="PIRSR" id="PIRSR001191-1"/>
    </source>
</evidence>
<feature type="binding site" description="in inhibited form" evidence="10">
    <location>
        <position position="94"/>
    </location>
    <ligand>
        <name>Zn(2+)</name>
        <dbReference type="ChEBI" id="CHEBI:29105"/>
        <label>2</label>
        <note>catalytic</note>
    </ligand>
</feature>
<organism evidence="13 14">
    <name type="scientific">Holothuria leucospilota</name>
    <name type="common">Black long sea cucumber</name>
    <name type="synonym">Mertensiothuria leucospilota</name>
    <dbReference type="NCBI Taxonomy" id="206669"/>
    <lineage>
        <taxon>Eukaryota</taxon>
        <taxon>Metazoa</taxon>
        <taxon>Echinodermata</taxon>
        <taxon>Eleutherozoa</taxon>
        <taxon>Echinozoa</taxon>
        <taxon>Holothuroidea</taxon>
        <taxon>Aspidochirotacea</taxon>
        <taxon>Aspidochirotida</taxon>
        <taxon>Holothuriidae</taxon>
        <taxon>Holothuria</taxon>
    </lineage>
</organism>
<keyword evidence="7" id="KW-0482">Metalloprotease</keyword>
<gene>
    <name evidence="13" type="ORF">HOLleu_09813</name>
</gene>
<feature type="binding site" evidence="10">
    <location>
        <position position="321"/>
    </location>
    <ligand>
        <name>Ca(2+)</name>
        <dbReference type="ChEBI" id="CHEBI:29108"/>
        <label>5</label>
    </ligand>
</feature>
<dbReference type="GO" id="GO:0031012">
    <property type="term" value="C:extracellular matrix"/>
    <property type="evidence" value="ECO:0007669"/>
    <property type="project" value="InterPro"/>
</dbReference>
<feature type="binding site" evidence="10">
    <location>
        <position position="412"/>
    </location>
    <ligand>
        <name>Ca(2+)</name>
        <dbReference type="ChEBI" id="CHEBI:29108"/>
        <label>5</label>
    </ligand>
</feature>
<feature type="binding site" evidence="10">
    <location>
        <position position="364"/>
    </location>
    <ligand>
        <name>Ca(2+)</name>
        <dbReference type="ChEBI" id="CHEBI:29108"/>
        <label>4</label>
    </ligand>
</feature>
<comment type="caution">
    <text evidence="13">The sequence shown here is derived from an EMBL/GenBank/DDBJ whole genome shotgun (WGS) entry which is preliminary data.</text>
</comment>
<dbReference type="GO" id="GO:0008270">
    <property type="term" value="F:zinc ion binding"/>
    <property type="evidence" value="ECO:0007669"/>
    <property type="project" value="InterPro"/>
</dbReference>
<feature type="binding site" evidence="10">
    <location>
        <position position="221"/>
    </location>
    <ligand>
        <name>Ca(2+)</name>
        <dbReference type="ChEBI" id="CHEBI:29108"/>
        <label>1</label>
    </ligand>
</feature>
<feature type="binding site" evidence="9">
    <location>
        <position position="242"/>
    </location>
    <ligand>
        <name>Zn(2+)</name>
        <dbReference type="ChEBI" id="CHEBI:29105"/>
        <label>2</label>
        <note>catalytic</note>
    </ligand>
</feature>
<dbReference type="InterPro" id="IPR006026">
    <property type="entry name" value="Peptidase_Metallo"/>
</dbReference>
<feature type="chain" id="PRO_5040406993" evidence="11">
    <location>
        <begin position="21"/>
        <end position="542"/>
    </location>
</feature>
<feature type="binding site" evidence="10">
    <location>
        <position position="194"/>
    </location>
    <ligand>
        <name>Ca(2+)</name>
        <dbReference type="ChEBI" id="CHEBI:29108"/>
        <label>3</label>
    </ligand>
</feature>
<dbReference type="EMBL" id="JAIZAY010000004">
    <property type="protein sequence ID" value="KAJ8042926.1"/>
    <property type="molecule type" value="Genomic_DNA"/>
</dbReference>
<dbReference type="PIRSF" id="PIRSF001191">
    <property type="entry name" value="Peptidase_M10A_matrix"/>
    <property type="match status" value="1"/>
</dbReference>
<evidence type="ECO:0000256" key="7">
    <source>
        <dbReference type="ARBA" id="ARBA00023049"/>
    </source>
</evidence>
<evidence type="ECO:0000256" key="9">
    <source>
        <dbReference type="PIRSR" id="PIRSR001191-2"/>
    </source>
</evidence>
<feature type="binding site" evidence="10">
    <location>
        <position position="189"/>
    </location>
    <ligand>
        <name>Zn(2+)</name>
        <dbReference type="ChEBI" id="CHEBI:29105"/>
        <label>1</label>
    </ligand>
</feature>
<feature type="binding site" evidence="9">
    <location>
        <position position="246"/>
    </location>
    <ligand>
        <name>Zn(2+)</name>
        <dbReference type="ChEBI" id="CHEBI:29105"/>
        <label>2</label>
        <note>catalytic</note>
    </ligand>
</feature>
<dbReference type="Proteomes" id="UP001152320">
    <property type="component" value="Chromosome 4"/>
</dbReference>